<proteinExistence type="predicted"/>
<evidence type="ECO:0000259" key="2">
    <source>
        <dbReference type="Pfam" id="PF04069"/>
    </source>
</evidence>
<feature type="domain" description="ABC-type glycine betaine transport system substrate-binding" evidence="2">
    <location>
        <begin position="33"/>
        <end position="311"/>
    </location>
</feature>
<dbReference type="Gene3D" id="3.40.190.10">
    <property type="entry name" value="Periplasmic binding protein-like II"/>
    <property type="match status" value="1"/>
</dbReference>
<name>A0A0A2UQ24_9BACI</name>
<evidence type="ECO:0000313" key="3">
    <source>
        <dbReference type="EMBL" id="KGP90352.1"/>
    </source>
</evidence>
<dbReference type="RefSeq" id="WP_036786031.1">
    <property type="nucleotide sequence ID" value="NZ_AVBG01000013.1"/>
</dbReference>
<dbReference type="Pfam" id="PF04069">
    <property type="entry name" value="OpuAC"/>
    <property type="match status" value="1"/>
</dbReference>
<organism evidence="3 4">
    <name type="scientific">Pontibacillus chungwhensis BH030062</name>
    <dbReference type="NCBI Taxonomy" id="1385513"/>
    <lineage>
        <taxon>Bacteria</taxon>
        <taxon>Bacillati</taxon>
        <taxon>Bacillota</taxon>
        <taxon>Bacilli</taxon>
        <taxon>Bacillales</taxon>
        <taxon>Bacillaceae</taxon>
        <taxon>Pontibacillus</taxon>
    </lineage>
</organism>
<comment type="caution">
    <text evidence="3">The sequence shown here is derived from an EMBL/GenBank/DDBJ whole genome shotgun (WGS) entry which is preliminary data.</text>
</comment>
<sequence>MCKKLTILVSVMLLSVLAACSGSAESESDSIETITFSDAGWDSQRVHNEIAGTIIENGFDYETDVTTGSSPAVVQGLRQGDIQVMMEFWVDNMQEEYDEAIEKNEIKEASVNFDDNKQGYWVPTYVIEGDEERGIEPMAPDLKTVADLKKYPELFQDPEDPDKGRVYGSPSGFAADKMLEPKLDAYNLDNFNYFRPGSSAGLATSLADAYEAGEAWVGYYWSPTWVTSVFDITLLEEPEYNEEQFKENYGTEIPPTKVTVAVHSDFPDQAPEVYDFLENYETSNKLTQSALGYMKENEASAEEAAHWWLKEHEDVWTEWVSEDVVTKVKDAI</sequence>
<evidence type="ECO:0000256" key="1">
    <source>
        <dbReference type="SAM" id="SignalP"/>
    </source>
</evidence>
<reference evidence="3 4" key="1">
    <citation type="submission" date="2013-08" db="EMBL/GenBank/DDBJ databases">
        <title>Genome of Pontibacillus chungwhensis.</title>
        <authorList>
            <person name="Wang Q."/>
            <person name="Wang G."/>
        </authorList>
    </citation>
    <scope>NUCLEOTIDE SEQUENCE [LARGE SCALE GENOMIC DNA]</scope>
    <source>
        <strain evidence="3 4">BH030062</strain>
    </source>
</reference>
<dbReference type="GO" id="GO:0043190">
    <property type="term" value="C:ATP-binding cassette (ABC) transporter complex"/>
    <property type="evidence" value="ECO:0007669"/>
    <property type="project" value="InterPro"/>
</dbReference>
<dbReference type="Proteomes" id="UP000030153">
    <property type="component" value="Unassembled WGS sequence"/>
</dbReference>
<dbReference type="CDD" id="cd13641">
    <property type="entry name" value="PBP2_HisX_like"/>
    <property type="match status" value="1"/>
</dbReference>
<dbReference type="PROSITE" id="PS51257">
    <property type="entry name" value="PROKAR_LIPOPROTEIN"/>
    <property type="match status" value="1"/>
</dbReference>
<dbReference type="SUPFAM" id="SSF53850">
    <property type="entry name" value="Periplasmic binding protein-like II"/>
    <property type="match status" value="1"/>
</dbReference>
<feature type="chain" id="PRO_5001994530" evidence="1">
    <location>
        <begin position="25"/>
        <end position="332"/>
    </location>
</feature>
<dbReference type="InterPro" id="IPR007210">
    <property type="entry name" value="ABC_Gly_betaine_transp_sub-bd"/>
</dbReference>
<gene>
    <name evidence="3" type="ORF">N780_05425</name>
</gene>
<evidence type="ECO:0000313" key="4">
    <source>
        <dbReference type="Proteomes" id="UP000030153"/>
    </source>
</evidence>
<feature type="signal peptide" evidence="1">
    <location>
        <begin position="1"/>
        <end position="24"/>
    </location>
</feature>
<dbReference type="GO" id="GO:0022857">
    <property type="term" value="F:transmembrane transporter activity"/>
    <property type="evidence" value="ECO:0007669"/>
    <property type="project" value="InterPro"/>
</dbReference>
<dbReference type="STRING" id="1385513.N780_05425"/>
<keyword evidence="1" id="KW-0732">Signal</keyword>
<protein>
    <submittedName>
        <fullName evidence="3">ABC transporter substrate-binding protein</fullName>
    </submittedName>
</protein>
<dbReference type="Gene3D" id="3.40.190.100">
    <property type="entry name" value="Glycine betaine-binding periplasmic protein, domain 2"/>
    <property type="match status" value="1"/>
</dbReference>
<dbReference type="AlphaFoldDB" id="A0A0A2UQ24"/>
<dbReference type="EMBL" id="AVBG01000013">
    <property type="protein sequence ID" value="KGP90352.1"/>
    <property type="molecule type" value="Genomic_DNA"/>
</dbReference>
<dbReference type="OrthoDB" id="9801163at2"/>
<dbReference type="eggNOG" id="COG2113">
    <property type="taxonomic scope" value="Bacteria"/>
</dbReference>
<keyword evidence="4" id="KW-1185">Reference proteome</keyword>
<accession>A0A0A2UQ24</accession>